<dbReference type="OrthoDB" id="9776552at2"/>
<dbReference type="PROSITE" id="PS50109">
    <property type="entry name" value="HIS_KIN"/>
    <property type="match status" value="1"/>
</dbReference>
<dbReference type="KEGG" id="mas:Mahau_2671"/>
<keyword evidence="9" id="KW-1185">Reference proteome</keyword>
<keyword evidence="6" id="KW-0472">Membrane</keyword>
<evidence type="ECO:0000259" key="7">
    <source>
        <dbReference type="PROSITE" id="PS50109"/>
    </source>
</evidence>
<dbReference type="PANTHER" id="PTHR34220:SF7">
    <property type="entry name" value="SENSOR HISTIDINE KINASE YPDA"/>
    <property type="match status" value="1"/>
</dbReference>
<protein>
    <recommendedName>
        <fullName evidence="2">histidine kinase</fullName>
        <ecNumber evidence="2">2.7.13.3</ecNumber>
    </recommendedName>
</protein>
<reference evidence="8 9" key="2">
    <citation type="journal article" date="2011" name="Stand. Genomic Sci.">
        <title>Complete genome sequence of Mahella australiensis type strain (50-1 BON).</title>
        <authorList>
            <person name="Sikorski J."/>
            <person name="Teshima H."/>
            <person name="Nolan M."/>
            <person name="Lucas S."/>
            <person name="Hammon N."/>
            <person name="Deshpande S."/>
            <person name="Cheng J.F."/>
            <person name="Pitluck S."/>
            <person name="Liolios K."/>
            <person name="Pagani I."/>
            <person name="Ivanova N."/>
            <person name="Huntemann M."/>
            <person name="Mavromatis K."/>
            <person name="Ovchinikova G."/>
            <person name="Pati A."/>
            <person name="Tapia R."/>
            <person name="Han C."/>
            <person name="Goodwin L."/>
            <person name="Chen A."/>
            <person name="Palaniappan K."/>
            <person name="Land M."/>
            <person name="Hauser L."/>
            <person name="Ngatchou-Djao O.D."/>
            <person name="Rohde M."/>
            <person name="Pukall R."/>
            <person name="Spring S."/>
            <person name="Abt B."/>
            <person name="Goker M."/>
            <person name="Detter J.C."/>
            <person name="Woyke T."/>
            <person name="Bristow J."/>
            <person name="Markowitz V."/>
            <person name="Hugenholtz P."/>
            <person name="Eisen J.A."/>
            <person name="Kyrpides N.C."/>
            <person name="Klenk H.P."/>
            <person name="Lapidus A."/>
        </authorList>
    </citation>
    <scope>NUCLEOTIDE SEQUENCE [LARGE SCALE GENOMIC DNA]</scope>
    <source>
        <strain evidence="9">DSM 15567 / CIP 107919 / 50-1 BON</strain>
    </source>
</reference>
<gene>
    <name evidence="8" type="ordered locus">Mahau_2671</name>
</gene>
<feature type="transmembrane region" description="Helical" evidence="6">
    <location>
        <begin position="275"/>
        <end position="299"/>
    </location>
</feature>
<evidence type="ECO:0000256" key="4">
    <source>
        <dbReference type="ARBA" id="ARBA00023012"/>
    </source>
</evidence>
<proteinExistence type="predicted"/>
<name>F3ZYN9_MAHA5</name>
<evidence type="ECO:0000256" key="6">
    <source>
        <dbReference type="SAM" id="Phobius"/>
    </source>
</evidence>
<dbReference type="Pfam" id="PF02518">
    <property type="entry name" value="HATPase_c"/>
    <property type="match status" value="1"/>
</dbReference>
<dbReference type="AlphaFoldDB" id="F3ZYN9"/>
<dbReference type="InterPro" id="IPR036890">
    <property type="entry name" value="HATPase_C_sf"/>
</dbReference>
<evidence type="ECO:0000256" key="2">
    <source>
        <dbReference type="ARBA" id="ARBA00012438"/>
    </source>
</evidence>
<keyword evidence="6" id="KW-0812">Transmembrane</keyword>
<dbReference type="STRING" id="697281.Mahau_2671"/>
<dbReference type="EC" id="2.7.13.3" evidence="2"/>
<dbReference type="InterPro" id="IPR010559">
    <property type="entry name" value="Sig_transdc_His_kin_internal"/>
</dbReference>
<dbReference type="Gene3D" id="6.10.340.10">
    <property type="match status" value="1"/>
</dbReference>
<feature type="coiled-coil region" evidence="5">
    <location>
        <begin position="341"/>
        <end position="375"/>
    </location>
</feature>
<dbReference type="Proteomes" id="UP000008457">
    <property type="component" value="Chromosome"/>
</dbReference>
<dbReference type="SUPFAM" id="SSF55874">
    <property type="entry name" value="ATPase domain of HSP90 chaperone/DNA topoisomerase II/histidine kinase"/>
    <property type="match status" value="1"/>
</dbReference>
<dbReference type="RefSeq" id="WP_013782230.1">
    <property type="nucleotide sequence ID" value="NC_015520.1"/>
</dbReference>
<keyword evidence="5" id="KW-0175">Coiled coil</keyword>
<keyword evidence="4" id="KW-0902">Two-component regulatory system</keyword>
<dbReference type="PANTHER" id="PTHR34220">
    <property type="entry name" value="SENSOR HISTIDINE KINASE YPDA"/>
    <property type="match status" value="1"/>
</dbReference>
<evidence type="ECO:0000256" key="3">
    <source>
        <dbReference type="ARBA" id="ARBA00022777"/>
    </source>
</evidence>
<dbReference type="Pfam" id="PF06580">
    <property type="entry name" value="His_kinase"/>
    <property type="match status" value="1"/>
</dbReference>
<dbReference type="InterPro" id="IPR050640">
    <property type="entry name" value="Bact_2-comp_sensor_kinase"/>
</dbReference>
<dbReference type="HOGENOM" id="CLU_020473_6_0_9"/>
<dbReference type="Gene3D" id="3.30.565.10">
    <property type="entry name" value="Histidine kinase-like ATPase, C-terminal domain"/>
    <property type="match status" value="1"/>
</dbReference>
<evidence type="ECO:0000256" key="5">
    <source>
        <dbReference type="SAM" id="Coils"/>
    </source>
</evidence>
<dbReference type="GO" id="GO:0000155">
    <property type="term" value="F:phosphorelay sensor kinase activity"/>
    <property type="evidence" value="ECO:0007669"/>
    <property type="project" value="InterPro"/>
</dbReference>
<dbReference type="InterPro" id="IPR005467">
    <property type="entry name" value="His_kinase_dom"/>
</dbReference>
<comment type="catalytic activity">
    <reaction evidence="1">
        <text>ATP + protein L-histidine = ADP + protein N-phospho-L-histidine.</text>
        <dbReference type="EC" id="2.7.13.3"/>
    </reaction>
</comment>
<evidence type="ECO:0000313" key="8">
    <source>
        <dbReference type="EMBL" id="AEE97807.1"/>
    </source>
</evidence>
<sequence length="568" mass="65562">MKFKTLKQRLIFTLTIGMLMSFMLMAFTSYNAIYSMQQNKINTSIVSALERFTDQCDRDYYNLMQITQQMMPQGYVGSDVDGYFFADQQFDKAMLSRRISNNIEMLTYSYPNVQLVMYYNPKDNAPLFSNLPPSEDLLLQHLPSLKQNLEISYQPPHSSGYRFSGGQVISVTRDAVFSNGLKLVLYAETKNDMGENFDDIFGSQHMPYILLQIDKNQQIKYSSNSNVFKVGQTLNLDSQKPSGTIEGYIWNRKDSHHGFTNVLLLPISSYNRELYAWRTNISLIAIFTLLVMVVTAIMLHQLIYKPLYIFEEEMEELGNGNMTMVDYNTGVEEFDHMFDQFNAMKMRIQTLMQDIENKERQRHKLEIEKLSYQINPHFLMNALNSAHWMAVMHQQHDIDSYISKLNYILSYSLGKSDQDTTLRTEIKMLKTYIELQKTRYDFEACINIEEGDYLDICVPRLILQPLAENAICHGLDENGILNIDISADYSDKIIKIIIADNGKGLDKQALEALLCPNGLDEDSFGQGIGLRYVYLMLESFYGRGDLMHIESEPDMGTKVMLVLPFQGR</sequence>
<reference evidence="9" key="1">
    <citation type="submission" date="2010-11" db="EMBL/GenBank/DDBJ databases">
        <title>The complete genome of Mahella australiensis DSM 15567.</title>
        <authorList>
            <consortium name="US DOE Joint Genome Institute (JGI-PGF)"/>
            <person name="Lucas S."/>
            <person name="Copeland A."/>
            <person name="Lapidus A."/>
            <person name="Bruce D."/>
            <person name="Goodwin L."/>
            <person name="Pitluck S."/>
            <person name="Kyrpides N."/>
            <person name="Mavromatis K."/>
            <person name="Pagani I."/>
            <person name="Ivanova N."/>
            <person name="Teshima H."/>
            <person name="Brettin T."/>
            <person name="Detter J.C."/>
            <person name="Han C."/>
            <person name="Tapia R."/>
            <person name="Land M."/>
            <person name="Hauser L."/>
            <person name="Markowitz V."/>
            <person name="Cheng J.-F."/>
            <person name="Hugenholtz P."/>
            <person name="Woyke T."/>
            <person name="Wu D."/>
            <person name="Spring S."/>
            <person name="Pukall R."/>
            <person name="Steenblock K."/>
            <person name="Schneider S."/>
            <person name="Klenk H.-P."/>
            <person name="Eisen J.A."/>
        </authorList>
    </citation>
    <scope>NUCLEOTIDE SEQUENCE [LARGE SCALE GENOMIC DNA]</scope>
    <source>
        <strain evidence="9">DSM 15567 / CIP 107919 / 50-1 BON</strain>
    </source>
</reference>
<keyword evidence="3 8" id="KW-0808">Transferase</keyword>
<evidence type="ECO:0000313" key="9">
    <source>
        <dbReference type="Proteomes" id="UP000008457"/>
    </source>
</evidence>
<feature type="domain" description="Histidine kinase" evidence="7">
    <location>
        <begin position="462"/>
        <end position="567"/>
    </location>
</feature>
<dbReference type="InterPro" id="IPR004358">
    <property type="entry name" value="Sig_transdc_His_kin-like_C"/>
</dbReference>
<evidence type="ECO:0000256" key="1">
    <source>
        <dbReference type="ARBA" id="ARBA00000085"/>
    </source>
</evidence>
<dbReference type="GO" id="GO:0016020">
    <property type="term" value="C:membrane"/>
    <property type="evidence" value="ECO:0007669"/>
    <property type="project" value="InterPro"/>
</dbReference>
<keyword evidence="6" id="KW-1133">Transmembrane helix</keyword>
<keyword evidence="3 8" id="KW-0418">Kinase</keyword>
<dbReference type="EMBL" id="CP002360">
    <property type="protein sequence ID" value="AEE97807.1"/>
    <property type="molecule type" value="Genomic_DNA"/>
</dbReference>
<organism evidence="8 9">
    <name type="scientific">Mahella australiensis (strain DSM 15567 / CIP 107919 / 50-1 BON)</name>
    <dbReference type="NCBI Taxonomy" id="697281"/>
    <lineage>
        <taxon>Bacteria</taxon>
        <taxon>Bacillati</taxon>
        <taxon>Bacillota</taxon>
        <taxon>Clostridia</taxon>
        <taxon>Thermoanaerobacterales</taxon>
        <taxon>Thermoanaerobacterales Family IV. Incertae Sedis</taxon>
        <taxon>Mahella</taxon>
    </lineage>
</organism>
<feature type="transmembrane region" description="Helical" evidence="6">
    <location>
        <begin position="12"/>
        <end position="33"/>
    </location>
</feature>
<accession>F3ZYN9</accession>
<dbReference type="eggNOG" id="COG2972">
    <property type="taxonomic scope" value="Bacteria"/>
</dbReference>
<dbReference type="PRINTS" id="PR00344">
    <property type="entry name" value="BCTRLSENSOR"/>
</dbReference>
<dbReference type="InterPro" id="IPR003594">
    <property type="entry name" value="HATPase_dom"/>
</dbReference>